<dbReference type="Proteomes" id="UP000306477">
    <property type="component" value="Unassembled WGS sequence"/>
</dbReference>
<dbReference type="InterPro" id="IPR014044">
    <property type="entry name" value="CAP_dom"/>
</dbReference>
<dbReference type="SUPFAM" id="SSF55797">
    <property type="entry name" value="PR-1-like"/>
    <property type="match status" value="1"/>
</dbReference>
<proteinExistence type="predicted"/>
<dbReference type="Gene3D" id="3.40.33.10">
    <property type="entry name" value="CAP"/>
    <property type="match status" value="1"/>
</dbReference>
<gene>
    <name evidence="3" type="ORF">E1I69_01310</name>
</gene>
<dbReference type="InterPro" id="IPR029410">
    <property type="entry name" value="CAP_assoc"/>
</dbReference>
<reference evidence="3 4" key="1">
    <citation type="journal article" date="2019" name="Indoor Air">
        <title>Impacts of indoor surface finishes on bacterial viability.</title>
        <authorList>
            <person name="Hu J."/>
            <person name="Maamar S.B."/>
            <person name="Glawe A.J."/>
            <person name="Gottel N."/>
            <person name="Gilbert J.A."/>
            <person name="Hartmann E.M."/>
        </authorList>
    </citation>
    <scope>NUCLEOTIDE SEQUENCE [LARGE SCALE GENOMIC DNA]</scope>
    <source>
        <strain evidence="3 4">AF060A6</strain>
    </source>
</reference>
<dbReference type="InterPro" id="IPR035940">
    <property type="entry name" value="CAP_sf"/>
</dbReference>
<evidence type="ECO:0000313" key="3">
    <source>
        <dbReference type="EMBL" id="THE14980.1"/>
    </source>
</evidence>
<dbReference type="PANTHER" id="PTHR31157">
    <property type="entry name" value="SCP DOMAIN-CONTAINING PROTEIN"/>
    <property type="match status" value="1"/>
</dbReference>
<dbReference type="Pfam" id="PF00188">
    <property type="entry name" value="CAP"/>
    <property type="match status" value="1"/>
</dbReference>
<dbReference type="GO" id="GO:0006508">
    <property type="term" value="P:proteolysis"/>
    <property type="evidence" value="ECO:0007669"/>
    <property type="project" value="UniProtKB-KW"/>
</dbReference>
<evidence type="ECO:0000259" key="1">
    <source>
        <dbReference type="Pfam" id="PF00188"/>
    </source>
</evidence>
<dbReference type="PANTHER" id="PTHR31157:SF1">
    <property type="entry name" value="SCP DOMAIN-CONTAINING PROTEIN"/>
    <property type="match status" value="1"/>
</dbReference>
<sequence>MRRILLFLSFLFFLYAAWTVLDKLSAKSDNQSVFDTITSEIDKVSESEEIATIKTKLNAGIDYIATLLQTLEEKAPENSIIGENEIEKPELHVPSEQAFSIHNIELGESKQSVETKLGPAQRTSLNEYGTNWYTYHENYHNFIMVAYDSRNKVVGLYTNQDLISSTKGIKRGTPKQDVLDLLGEPMTRIQKGFVYYEFQKDRDYDVFQIDNTYVTLFYDKHENNTVTSIQIVSKALEQNRADFYTDASDQLKEGFEYQLFDLTNASRVNHGLGVLTWDERVKETARKHSSDMAENNYFNHTNLKGQSPFDRMLEDEILFTIAGENLAYGQFSSIFAHEGLMNSMGHRENILKKEYTYLGVGVAFNTESHPYYTENFYTK</sequence>
<dbReference type="STRING" id="1033734.GCA_000285535_04236"/>
<feature type="domain" description="SCP" evidence="1">
    <location>
        <begin position="261"/>
        <end position="368"/>
    </location>
</feature>
<dbReference type="EMBL" id="SLUB01000002">
    <property type="protein sequence ID" value="THE14980.1"/>
    <property type="molecule type" value="Genomic_DNA"/>
</dbReference>
<dbReference type="AlphaFoldDB" id="A0A4S3PYI4"/>
<keyword evidence="3" id="KW-0645">Protease</keyword>
<dbReference type="CDD" id="cd05379">
    <property type="entry name" value="CAP_bacterial"/>
    <property type="match status" value="1"/>
</dbReference>
<name>A0A4S3PYI4_9BACI</name>
<keyword evidence="3" id="KW-0378">Hydrolase</keyword>
<accession>A0A4S3PYI4</accession>
<evidence type="ECO:0000259" key="2">
    <source>
        <dbReference type="Pfam" id="PF14504"/>
    </source>
</evidence>
<dbReference type="OrthoDB" id="9783944at2"/>
<organism evidence="3 4">
    <name type="scientific">Bacillus timonensis</name>
    <dbReference type="NCBI Taxonomy" id="1033734"/>
    <lineage>
        <taxon>Bacteria</taxon>
        <taxon>Bacillati</taxon>
        <taxon>Bacillota</taxon>
        <taxon>Bacilli</taxon>
        <taxon>Bacillales</taxon>
        <taxon>Bacillaceae</taxon>
        <taxon>Bacillus</taxon>
    </lineage>
</organism>
<comment type="caution">
    <text evidence="3">The sequence shown here is derived from an EMBL/GenBank/DDBJ whole genome shotgun (WGS) entry which is preliminary data.</text>
</comment>
<dbReference type="Pfam" id="PF14504">
    <property type="entry name" value="CAP_assoc_N"/>
    <property type="match status" value="1"/>
</dbReference>
<dbReference type="RefSeq" id="WP_136377837.1">
    <property type="nucleotide sequence ID" value="NZ_SLUB01000002.1"/>
</dbReference>
<feature type="domain" description="CAP-associated" evidence="2">
    <location>
        <begin position="106"/>
        <end position="241"/>
    </location>
</feature>
<keyword evidence="4" id="KW-1185">Reference proteome</keyword>
<dbReference type="GO" id="GO:0008233">
    <property type="term" value="F:peptidase activity"/>
    <property type="evidence" value="ECO:0007669"/>
    <property type="project" value="UniProtKB-KW"/>
</dbReference>
<evidence type="ECO:0000313" key="4">
    <source>
        <dbReference type="Proteomes" id="UP000306477"/>
    </source>
</evidence>
<protein>
    <submittedName>
        <fullName evidence="3">Serine protease</fullName>
    </submittedName>
</protein>